<evidence type="ECO:0000259" key="10">
    <source>
        <dbReference type="Pfam" id="PF04290"/>
    </source>
</evidence>
<evidence type="ECO:0000256" key="1">
    <source>
        <dbReference type="ARBA" id="ARBA00004429"/>
    </source>
</evidence>
<feature type="transmembrane region" description="Helical" evidence="9">
    <location>
        <begin position="135"/>
        <end position="155"/>
    </location>
</feature>
<feature type="transmembrane region" description="Helical" evidence="9">
    <location>
        <begin position="55"/>
        <end position="73"/>
    </location>
</feature>
<comment type="similarity">
    <text evidence="8 9">Belongs to the TRAP transporter small permease family.</text>
</comment>
<sequence>MSEPADSQPDARPRVPLVIEETLAAAAMAVICVISLANVIVRYLTDASFAFTEEISVFMLVFLAFFGSAVAFARDEQIRIRFFAERLARPWRWAATVITLAANLVVFALVIWYGAQFTYEEWLFEATTPGLGVPAWLYSMWLPVAAAVIIARILGRFRRQLRARMPD</sequence>
<evidence type="ECO:0000256" key="2">
    <source>
        <dbReference type="ARBA" id="ARBA00022448"/>
    </source>
</evidence>
<accession>A0A2U2N5Y4</accession>
<comment type="function">
    <text evidence="9">Part of the tripartite ATP-independent periplasmic (TRAP) transport system.</text>
</comment>
<dbReference type="PANTHER" id="PTHR35011">
    <property type="entry name" value="2,3-DIKETO-L-GULONATE TRAP TRANSPORTER SMALL PERMEASE PROTEIN YIAM"/>
    <property type="match status" value="1"/>
</dbReference>
<keyword evidence="12" id="KW-1185">Reference proteome</keyword>
<dbReference type="Pfam" id="PF04290">
    <property type="entry name" value="DctQ"/>
    <property type="match status" value="1"/>
</dbReference>
<comment type="caution">
    <text evidence="11">The sequence shown here is derived from an EMBL/GenBank/DDBJ whole genome shotgun (WGS) entry which is preliminary data.</text>
</comment>
<evidence type="ECO:0000256" key="7">
    <source>
        <dbReference type="ARBA" id="ARBA00023136"/>
    </source>
</evidence>
<feature type="transmembrane region" description="Helical" evidence="9">
    <location>
        <begin position="22"/>
        <end position="43"/>
    </location>
</feature>
<reference evidence="11 12" key="1">
    <citation type="submission" date="2018-05" db="EMBL/GenBank/DDBJ databases">
        <title>Spiribacter halobius sp. nov., a moderately halophilic bacterium isolated from marine solar saltern.</title>
        <authorList>
            <person name="Zheng W.-S."/>
            <person name="Lu D.-C."/>
            <person name="Du Z.-J."/>
        </authorList>
    </citation>
    <scope>NUCLEOTIDE SEQUENCE [LARGE SCALE GENOMIC DNA]</scope>
    <source>
        <strain evidence="11 12">E85</strain>
    </source>
</reference>
<feature type="transmembrane region" description="Helical" evidence="9">
    <location>
        <begin position="93"/>
        <end position="115"/>
    </location>
</feature>
<keyword evidence="5 9" id="KW-0812">Transmembrane</keyword>
<keyword evidence="2 9" id="KW-0813">Transport</keyword>
<organism evidence="11 12">
    <name type="scientific">Sediminicurvatus halobius</name>
    <dbReference type="NCBI Taxonomy" id="2182432"/>
    <lineage>
        <taxon>Bacteria</taxon>
        <taxon>Pseudomonadati</taxon>
        <taxon>Pseudomonadota</taxon>
        <taxon>Gammaproteobacteria</taxon>
        <taxon>Chromatiales</taxon>
        <taxon>Ectothiorhodospiraceae</taxon>
        <taxon>Sediminicurvatus</taxon>
    </lineage>
</organism>
<proteinExistence type="inferred from homology"/>
<gene>
    <name evidence="11" type="ORF">DEM34_04460</name>
</gene>
<evidence type="ECO:0000256" key="9">
    <source>
        <dbReference type="RuleBase" id="RU369079"/>
    </source>
</evidence>
<evidence type="ECO:0000313" key="12">
    <source>
        <dbReference type="Proteomes" id="UP000245474"/>
    </source>
</evidence>
<dbReference type="InterPro" id="IPR055348">
    <property type="entry name" value="DctQ"/>
</dbReference>
<dbReference type="OrthoDB" id="6363908at2"/>
<dbReference type="InterPro" id="IPR007387">
    <property type="entry name" value="TRAP_DctQ"/>
</dbReference>
<evidence type="ECO:0000256" key="6">
    <source>
        <dbReference type="ARBA" id="ARBA00022989"/>
    </source>
</evidence>
<dbReference type="GO" id="GO:0022857">
    <property type="term" value="F:transmembrane transporter activity"/>
    <property type="evidence" value="ECO:0007669"/>
    <property type="project" value="UniProtKB-UniRule"/>
</dbReference>
<protein>
    <recommendedName>
        <fullName evidence="9">TRAP transporter small permease protein</fullName>
    </recommendedName>
</protein>
<comment type="subcellular location">
    <subcellularLocation>
        <location evidence="1 9">Cell inner membrane</location>
        <topology evidence="1 9">Multi-pass membrane protein</topology>
    </subcellularLocation>
</comment>
<dbReference type="PANTHER" id="PTHR35011:SF2">
    <property type="entry name" value="2,3-DIKETO-L-GULONATE TRAP TRANSPORTER SMALL PERMEASE PROTEIN YIAM"/>
    <property type="match status" value="1"/>
</dbReference>
<dbReference type="RefSeq" id="WP_109676687.1">
    <property type="nucleotide sequence ID" value="NZ_CP086615.1"/>
</dbReference>
<name>A0A2U2N5Y4_9GAMM</name>
<dbReference type="GO" id="GO:0015740">
    <property type="term" value="P:C4-dicarboxylate transport"/>
    <property type="evidence" value="ECO:0007669"/>
    <property type="project" value="TreeGrafter"/>
</dbReference>
<comment type="subunit">
    <text evidence="9">The complex comprises the extracytoplasmic solute receptor protein and the two transmembrane proteins.</text>
</comment>
<dbReference type="EMBL" id="QFFI01000005">
    <property type="protein sequence ID" value="PWG64586.1"/>
    <property type="molecule type" value="Genomic_DNA"/>
</dbReference>
<keyword evidence="6 9" id="KW-1133">Transmembrane helix</keyword>
<evidence type="ECO:0000256" key="8">
    <source>
        <dbReference type="ARBA" id="ARBA00038436"/>
    </source>
</evidence>
<dbReference type="GO" id="GO:0005886">
    <property type="term" value="C:plasma membrane"/>
    <property type="evidence" value="ECO:0007669"/>
    <property type="project" value="UniProtKB-SubCell"/>
</dbReference>
<dbReference type="AlphaFoldDB" id="A0A2U2N5Y4"/>
<evidence type="ECO:0000256" key="3">
    <source>
        <dbReference type="ARBA" id="ARBA00022475"/>
    </source>
</evidence>
<dbReference type="Proteomes" id="UP000245474">
    <property type="component" value="Unassembled WGS sequence"/>
</dbReference>
<evidence type="ECO:0000256" key="5">
    <source>
        <dbReference type="ARBA" id="ARBA00022692"/>
    </source>
</evidence>
<evidence type="ECO:0000256" key="4">
    <source>
        <dbReference type="ARBA" id="ARBA00022519"/>
    </source>
</evidence>
<keyword evidence="7 9" id="KW-0472">Membrane</keyword>
<keyword evidence="4 9" id="KW-0997">Cell inner membrane</keyword>
<feature type="domain" description="Tripartite ATP-independent periplasmic transporters DctQ component" evidence="10">
    <location>
        <begin position="31"/>
        <end position="162"/>
    </location>
</feature>
<keyword evidence="3" id="KW-1003">Cell membrane</keyword>
<evidence type="ECO:0000313" key="11">
    <source>
        <dbReference type="EMBL" id="PWG64586.1"/>
    </source>
</evidence>